<gene>
    <name evidence="2" type="ORF">BMOU_0142</name>
</gene>
<evidence type="ECO:0000313" key="2">
    <source>
        <dbReference type="EMBL" id="ETY72132.1"/>
    </source>
</evidence>
<dbReference type="PATRIC" id="fig|1435051.3.peg.136"/>
<dbReference type="EMBL" id="AZMV01000001">
    <property type="protein sequence ID" value="ETY72132.1"/>
    <property type="molecule type" value="Genomic_DNA"/>
</dbReference>
<evidence type="ECO:0000313" key="3">
    <source>
        <dbReference type="Proteomes" id="UP000019155"/>
    </source>
</evidence>
<dbReference type="Pfam" id="PF01381">
    <property type="entry name" value="HTH_3"/>
    <property type="match status" value="1"/>
</dbReference>
<dbReference type="SUPFAM" id="SSF47413">
    <property type="entry name" value="lambda repressor-like DNA-binding domains"/>
    <property type="match status" value="1"/>
</dbReference>
<name>W4NAN8_9BIFI</name>
<proteinExistence type="predicted"/>
<dbReference type="InterPro" id="IPR001387">
    <property type="entry name" value="Cro/C1-type_HTH"/>
</dbReference>
<dbReference type="InterPro" id="IPR010982">
    <property type="entry name" value="Lambda_DNA-bd_dom_sf"/>
</dbReference>
<dbReference type="AlphaFoldDB" id="W4NAN8"/>
<evidence type="ECO:0000259" key="1">
    <source>
        <dbReference type="PROSITE" id="PS50943"/>
    </source>
</evidence>
<keyword evidence="3" id="KW-1185">Reference proteome</keyword>
<feature type="domain" description="HTH cro/C1-type" evidence="1">
    <location>
        <begin position="120"/>
        <end position="174"/>
    </location>
</feature>
<dbReference type="SMART" id="SM00530">
    <property type="entry name" value="HTH_XRE"/>
    <property type="match status" value="1"/>
</dbReference>
<dbReference type="CDD" id="cd00093">
    <property type="entry name" value="HTH_XRE"/>
    <property type="match status" value="1"/>
</dbReference>
<sequence>MMGVIHSGRLKATKGAGEMEAMTLTKEQAELKKMISVAQPGTARMRELTPAQRRAVMFAQQQVIRARAAKRAKDERQAALTRMWQEEDTDRVRVHAVPHVMEVSAEAKEVSLREAIGHVLRDLRTRDHKTLREVSEKAGVSLGYLSEVERGQKEASSELLTSIAQSLGLNSSQMLRMVADYLTPSRRKGPLPFPPAWRESTHIQVFGDAGHLFLYVVRTVYTGARAGTRILAVA</sequence>
<accession>W4NAN8</accession>
<protein>
    <submittedName>
        <fullName evidence="2">XRE family transcriptional regulator</fullName>
    </submittedName>
</protein>
<dbReference type="GO" id="GO:0003677">
    <property type="term" value="F:DNA binding"/>
    <property type="evidence" value="ECO:0007669"/>
    <property type="project" value="InterPro"/>
</dbReference>
<dbReference type="eggNOG" id="COG1426">
    <property type="taxonomic scope" value="Bacteria"/>
</dbReference>
<dbReference type="PROSITE" id="PS50943">
    <property type="entry name" value="HTH_CROC1"/>
    <property type="match status" value="1"/>
</dbReference>
<dbReference type="STRING" id="1435051.BMOU_0142"/>
<reference evidence="2 3" key="1">
    <citation type="journal article" date="2014" name="Genome Announc.">
        <title>The Genome Sequence of Bifidobacterium moukalabense DSM 27321 Highlights the Close Phylogenetic Relatedness with the Bifidobacterium dentium Taxon.</title>
        <authorList>
            <person name="Lugli G.A."/>
            <person name="Duranti S."/>
            <person name="Milani C."/>
            <person name="Turroni F."/>
            <person name="Viappiani A."/>
            <person name="Mangifesta M."/>
            <person name="van Sinderen D."/>
            <person name="Ventura M."/>
        </authorList>
    </citation>
    <scope>NUCLEOTIDE SEQUENCE [LARGE SCALE GENOMIC DNA]</scope>
    <source>
        <strain evidence="2 3">DSM 27321</strain>
    </source>
</reference>
<comment type="caution">
    <text evidence="2">The sequence shown here is derived from an EMBL/GenBank/DDBJ whole genome shotgun (WGS) entry which is preliminary data.</text>
</comment>
<organism evidence="2 3">
    <name type="scientific">Bifidobacterium moukalabense DSM 27321</name>
    <dbReference type="NCBI Taxonomy" id="1435051"/>
    <lineage>
        <taxon>Bacteria</taxon>
        <taxon>Bacillati</taxon>
        <taxon>Actinomycetota</taxon>
        <taxon>Actinomycetes</taxon>
        <taxon>Bifidobacteriales</taxon>
        <taxon>Bifidobacteriaceae</taxon>
        <taxon>Bifidobacterium</taxon>
    </lineage>
</organism>
<dbReference type="Proteomes" id="UP000019155">
    <property type="component" value="Unassembled WGS sequence"/>
</dbReference>
<dbReference type="Gene3D" id="1.10.260.40">
    <property type="entry name" value="lambda repressor-like DNA-binding domains"/>
    <property type="match status" value="1"/>
</dbReference>